<dbReference type="CDD" id="cd08514">
    <property type="entry name" value="PBP2_AppA_like"/>
    <property type="match status" value="1"/>
</dbReference>
<dbReference type="PANTHER" id="PTHR30290">
    <property type="entry name" value="PERIPLASMIC BINDING COMPONENT OF ABC TRANSPORTER"/>
    <property type="match status" value="1"/>
</dbReference>
<evidence type="ECO:0000313" key="8">
    <source>
        <dbReference type="Proteomes" id="UP000233343"/>
    </source>
</evidence>
<feature type="domain" description="Solute-binding protein family 5" evidence="6">
    <location>
        <begin position="97"/>
        <end position="464"/>
    </location>
</feature>
<name>A0A2N0ZF39_9BACI</name>
<dbReference type="GO" id="GO:0042597">
    <property type="term" value="C:periplasmic space"/>
    <property type="evidence" value="ECO:0007669"/>
    <property type="project" value="UniProtKB-ARBA"/>
</dbReference>
<feature type="region of interest" description="Disordered" evidence="4">
    <location>
        <begin position="24"/>
        <end position="52"/>
    </location>
</feature>
<dbReference type="Gene3D" id="3.10.105.10">
    <property type="entry name" value="Dipeptide-binding Protein, Domain 3"/>
    <property type="match status" value="1"/>
</dbReference>
<dbReference type="InterPro" id="IPR030678">
    <property type="entry name" value="Peptide/Ni-bd"/>
</dbReference>
<dbReference type="GO" id="GO:1904680">
    <property type="term" value="F:peptide transmembrane transporter activity"/>
    <property type="evidence" value="ECO:0007669"/>
    <property type="project" value="TreeGrafter"/>
</dbReference>
<keyword evidence="3 5" id="KW-0732">Signal</keyword>
<feature type="chain" id="PRO_5039605540" evidence="5">
    <location>
        <begin position="23"/>
        <end position="554"/>
    </location>
</feature>
<dbReference type="Gene3D" id="3.40.190.10">
    <property type="entry name" value="Periplasmic binding protein-like II"/>
    <property type="match status" value="1"/>
</dbReference>
<dbReference type="PIRSF" id="PIRSF002741">
    <property type="entry name" value="MppA"/>
    <property type="match status" value="1"/>
</dbReference>
<comment type="caution">
    <text evidence="7">The sequence shown here is derived from an EMBL/GenBank/DDBJ whole genome shotgun (WGS) entry which is preliminary data.</text>
</comment>
<dbReference type="AlphaFoldDB" id="A0A2N0ZF39"/>
<dbReference type="Proteomes" id="UP000233343">
    <property type="component" value="Unassembled WGS sequence"/>
</dbReference>
<evidence type="ECO:0000256" key="4">
    <source>
        <dbReference type="SAM" id="MobiDB-lite"/>
    </source>
</evidence>
<dbReference type="SUPFAM" id="SSF53850">
    <property type="entry name" value="Periplasmic binding protein-like II"/>
    <property type="match status" value="1"/>
</dbReference>
<dbReference type="RefSeq" id="WP_066196254.1">
    <property type="nucleotide sequence ID" value="NZ_JARMMB010000009.1"/>
</dbReference>
<dbReference type="GO" id="GO:0015833">
    <property type="term" value="P:peptide transport"/>
    <property type="evidence" value="ECO:0007669"/>
    <property type="project" value="TreeGrafter"/>
</dbReference>
<dbReference type="GO" id="GO:0043190">
    <property type="term" value="C:ATP-binding cassette (ABC) transporter complex"/>
    <property type="evidence" value="ECO:0007669"/>
    <property type="project" value="InterPro"/>
</dbReference>
<reference evidence="7 8" key="1">
    <citation type="journal article" date="2010" name="Int. J. Syst. Evol. Microbiol.">
        <title>Bacillus horneckiae sp. nov., isolated from a spacecraft-assembly clean room.</title>
        <authorList>
            <person name="Vaishampayan P."/>
            <person name="Probst A."/>
            <person name="Krishnamurthi S."/>
            <person name="Ghosh S."/>
            <person name="Osman S."/>
            <person name="McDowall A."/>
            <person name="Ruckmani A."/>
            <person name="Mayilraj S."/>
            <person name="Venkateswaran K."/>
        </authorList>
    </citation>
    <scope>NUCLEOTIDE SEQUENCE [LARGE SCALE GENOMIC DNA]</scope>
    <source>
        <strain evidence="8">1PO1SC</strain>
    </source>
</reference>
<feature type="signal peptide" evidence="5">
    <location>
        <begin position="1"/>
        <end position="22"/>
    </location>
</feature>
<feature type="compositionally biased region" description="Basic and acidic residues" evidence="4">
    <location>
        <begin position="30"/>
        <end position="42"/>
    </location>
</feature>
<evidence type="ECO:0000256" key="2">
    <source>
        <dbReference type="ARBA" id="ARBA00022448"/>
    </source>
</evidence>
<dbReference type="PANTHER" id="PTHR30290:SF9">
    <property type="entry name" value="OLIGOPEPTIDE-BINDING PROTEIN APPA"/>
    <property type="match status" value="1"/>
</dbReference>
<accession>A0A2N0ZF39</accession>
<evidence type="ECO:0000259" key="6">
    <source>
        <dbReference type="Pfam" id="PF00496"/>
    </source>
</evidence>
<evidence type="ECO:0000256" key="3">
    <source>
        <dbReference type="ARBA" id="ARBA00022729"/>
    </source>
</evidence>
<dbReference type="InterPro" id="IPR039424">
    <property type="entry name" value="SBP_5"/>
</dbReference>
<dbReference type="FunFam" id="3.10.105.10:FF:000006">
    <property type="entry name" value="Peptide ABC transporter substrate-binding protein"/>
    <property type="match status" value="1"/>
</dbReference>
<gene>
    <name evidence="7" type="ORF">CWS20_14900</name>
</gene>
<comment type="similarity">
    <text evidence="1">Belongs to the bacterial solute-binding protein 5 family.</text>
</comment>
<keyword evidence="2" id="KW-0813">Transport</keyword>
<evidence type="ECO:0000256" key="5">
    <source>
        <dbReference type="SAM" id="SignalP"/>
    </source>
</evidence>
<organism evidence="7 8">
    <name type="scientific">Cytobacillus horneckiae</name>
    <dbReference type="NCBI Taxonomy" id="549687"/>
    <lineage>
        <taxon>Bacteria</taxon>
        <taxon>Bacillati</taxon>
        <taxon>Bacillota</taxon>
        <taxon>Bacilli</taxon>
        <taxon>Bacillales</taxon>
        <taxon>Bacillaceae</taxon>
        <taxon>Cytobacillus</taxon>
    </lineage>
</organism>
<dbReference type="Pfam" id="PF00496">
    <property type="entry name" value="SBP_bac_5"/>
    <property type="match status" value="1"/>
</dbReference>
<protein>
    <submittedName>
        <fullName evidence="7">Peptide-binding protein</fullName>
    </submittedName>
</protein>
<keyword evidence="8" id="KW-1185">Reference proteome</keyword>
<proteinExistence type="inferred from homology"/>
<dbReference type="PROSITE" id="PS51257">
    <property type="entry name" value="PROKAR_LIPOPROTEIN"/>
    <property type="match status" value="1"/>
</dbReference>
<sequence length="554" mass="61708">MKKQAWLLSLMLILAMFLAACSGGGGTSTEPEKEGEDGKDTEEAAGEPVQGGDFIIGSTGAPTMFNPLYSSDASSSDIEGMIFDTLVGSDLEFNPVPENGIAESVEMAEDGLTYTVKIVENVKFHDGEPLDADDVVFTYNIPLSDDYDGPRKSNFEALESVEKIDDYTIKFNMSKVDAQFESVTFGSYGILPEHILKDVPIADLGEHEFNSKNPIGSGPFKFEEWKDGEYIKVVANEDYWEGRPYFDSVTYKLIPDANAIIAQLQAGDIDYYAGIAQQDVATVEGFADSVGLRLESGLALSYTFLGFNQRMDMFKDVKVRQAITHAIDRESIVENIMAGLGEVAHVPESPLSWAYNPEVPKFEYDVEKAKEMLAEAGWTPGSDGILEKDGEKFSFELKTNQGNKVREDIVVILQQQLKEVGIEVKPQIVEFSSLIADIDPGVWDFEGIVLGWSLAIDPDPSGIFHTKEIEQGLNFTGYSNPELDKLMDESLQELDKDKRKEMIGKVQVGLAEDQAYNFLYYPEEYRALPANLEGFEFHAKNQLYNIEKWWLKPE</sequence>
<dbReference type="EMBL" id="PISD01000031">
    <property type="protein sequence ID" value="PKG28131.1"/>
    <property type="molecule type" value="Genomic_DNA"/>
</dbReference>
<dbReference type="STRING" id="549687.GCA_001636335_00638"/>
<dbReference type="Gene3D" id="3.90.76.10">
    <property type="entry name" value="Dipeptide-binding Protein, Domain 1"/>
    <property type="match status" value="1"/>
</dbReference>
<evidence type="ECO:0000313" key="7">
    <source>
        <dbReference type="EMBL" id="PKG28131.1"/>
    </source>
</evidence>
<evidence type="ECO:0000256" key="1">
    <source>
        <dbReference type="ARBA" id="ARBA00005695"/>
    </source>
</evidence>
<dbReference type="InterPro" id="IPR000914">
    <property type="entry name" value="SBP_5_dom"/>
</dbReference>